<evidence type="ECO:0008006" key="6">
    <source>
        <dbReference type="Google" id="ProtNLM"/>
    </source>
</evidence>
<dbReference type="RefSeq" id="WP_189090499.1">
    <property type="nucleotide sequence ID" value="NZ_BMQL01000011.1"/>
</dbReference>
<protein>
    <recommendedName>
        <fullName evidence="6">TrbL/VirB6 plasmid conjugal transfer protein</fullName>
    </recommendedName>
</protein>
<evidence type="ECO:0000313" key="4">
    <source>
        <dbReference type="EMBL" id="GGR09726.1"/>
    </source>
</evidence>
<feature type="compositionally biased region" description="Low complexity" evidence="1">
    <location>
        <begin position="452"/>
        <end position="461"/>
    </location>
</feature>
<feature type="compositionally biased region" description="Low complexity" evidence="1">
    <location>
        <begin position="729"/>
        <end position="748"/>
    </location>
</feature>
<keyword evidence="5" id="KW-1185">Reference proteome</keyword>
<feature type="transmembrane region" description="Helical" evidence="2">
    <location>
        <begin position="262"/>
        <end position="283"/>
    </location>
</feature>
<feature type="compositionally biased region" description="Low complexity" evidence="1">
    <location>
        <begin position="662"/>
        <end position="683"/>
    </location>
</feature>
<feature type="region of interest" description="Disordered" evidence="1">
    <location>
        <begin position="452"/>
        <end position="505"/>
    </location>
</feature>
<feature type="transmembrane region" description="Helical" evidence="2">
    <location>
        <begin position="237"/>
        <end position="256"/>
    </location>
</feature>
<feature type="transmembrane region" description="Helical" evidence="2">
    <location>
        <begin position="371"/>
        <end position="392"/>
    </location>
</feature>
<dbReference type="AlphaFoldDB" id="A0A918F6L3"/>
<sequence>MHRLFRFVLVLLLSVCPGMVSAAGLHSTFTTCGVHSTTPNVSNTSFDTLMFVPDAQCWFNNTVTEFAEHGVFHAVDTLSAAVMFLLFLTQVVIPFFTDPKSRGTRMILHGVTFLVFGSITSQAALNKPDNALDYIRGYMFTAWTQVYVASADAGNALVNGSSGPSSVVANLTNIATSIAQLQYDSSRYDRLKTQLMAAKINATSGGSASNLTDQVNQLIAQDKAAYKPDTSGGAWTNVGYFALLGVFAVFAAIVYATGLGVLVAALLLSIAFAFAAAGNFSALKTTLNTTLAALISTVILPFAVGITIDIAFGQPTASMSRNLAANNITLEADIQQFTQQYQACNWYEAACNVSNFENDFAATWEGVRSSWIGIFQIILGMMVTLGIGLSQLRRIPAMVSSMFGVSGGGESSGTGANPLGKVGEALGLAAATKAVTGGIAKRAMGVGAQKAGSGSAASSAGAEGGAASAGGSSSEGGSSGGGGGGDDTPKVIPPAATSGGSSPSAAQRLGAVVASARGGMSGNRLQMAAQGTAAVAGAAGRAAWGAAERADPSLRGIRENAGGLAERVQGSVDRTKRTAGDVRDLAQNGGMAVSVGMGVGRQQAARAASAAGTDQRAERATGPAASSTFEAGAARFTPPSAPATSAAPAVTKTQVGTSASGSGTPAPSNTPATPSAPSGPANNGGYQQTRPTPPATGPAAGVNTQGSGAVTPASVPATQQTRQVTQQHPSSASSSKASAGAGKQAPGGMNSGPSGRGTVISGKSGLERPSVSGRPNIPNDARINMQPHVAGRSASDATTTKTSATAPAPGGTADRSASARPSQRSTAGSLPDEPTPRVSSRLNARKVT</sequence>
<feature type="compositionally biased region" description="Polar residues" evidence="1">
    <location>
        <begin position="651"/>
        <end position="661"/>
    </location>
</feature>
<organism evidence="4 5">
    <name type="scientific">Deinococcus ruber</name>
    <dbReference type="NCBI Taxonomy" id="1848197"/>
    <lineage>
        <taxon>Bacteria</taxon>
        <taxon>Thermotogati</taxon>
        <taxon>Deinococcota</taxon>
        <taxon>Deinococci</taxon>
        <taxon>Deinococcales</taxon>
        <taxon>Deinococcaceae</taxon>
        <taxon>Deinococcus</taxon>
    </lineage>
</organism>
<accession>A0A918F6L3</accession>
<reference evidence="4" key="2">
    <citation type="submission" date="2020-09" db="EMBL/GenBank/DDBJ databases">
        <authorList>
            <person name="Sun Q."/>
            <person name="Ohkuma M."/>
        </authorList>
    </citation>
    <scope>NUCLEOTIDE SEQUENCE</scope>
    <source>
        <strain evidence="4">JCM 31311</strain>
    </source>
</reference>
<evidence type="ECO:0000313" key="5">
    <source>
        <dbReference type="Proteomes" id="UP000603865"/>
    </source>
</evidence>
<feature type="compositionally biased region" description="Polar residues" evidence="1">
    <location>
        <begin position="819"/>
        <end position="828"/>
    </location>
</feature>
<gene>
    <name evidence="4" type="ORF">GCM10008957_23100</name>
</gene>
<feature type="signal peptide" evidence="3">
    <location>
        <begin position="1"/>
        <end position="22"/>
    </location>
</feature>
<comment type="caution">
    <text evidence="4">The sequence shown here is derived from an EMBL/GenBank/DDBJ whole genome shotgun (WGS) entry which is preliminary data.</text>
</comment>
<keyword evidence="2" id="KW-0472">Membrane</keyword>
<feature type="chain" id="PRO_5037748237" description="TrbL/VirB6 plasmid conjugal transfer protein" evidence="3">
    <location>
        <begin position="23"/>
        <end position="848"/>
    </location>
</feature>
<keyword evidence="3" id="KW-0732">Signal</keyword>
<keyword evidence="2" id="KW-1133">Transmembrane helix</keyword>
<feature type="compositionally biased region" description="Low complexity" evidence="1">
    <location>
        <begin position="493"/>
        <end position="505"/>
    </location>
</feature>
<feature type="transmembrane region" description="Helical" evidence="2">
    <location>
        <begin position="290"/>
        <end position="312"/>
    </location>
</feature>
<dbReference type="EMBL" id="BMQL01000011">
    <property type="protein sequence ID" value="GGR09726.1"/>
    <property type="molecule type" value="Genomic_DNA"/>
</dbReference>
<feature type="transmembrane region" description="Helical" evidence="2">
    <location>
        <begin position="78"/>
        <end position="97"/>
    </location>
</feature>
<name>A0A918F6L3_9DEIO</name>
<feature type="compositionally biased region" description="Polar residues" evidence="1">
    <location>
        <begin position="716"/>
        <end position="728"/>
    </location>
</feature>
<evidence type="ECO:0000256" key="2">
    <source>
        <dbReference type="SAM" id="Phobius"/>
    </source>
</evidence>
<feature type="region of interest" description="Disordered" evidence="1">
    <location>
        <begin position="606"/>
        <end position="848"/>
    </location>
</feature>
<dbReference type="Proteomes" id="UP000603865">
    <property type="component" value="Unassembled WGS sequence"/>
</dbReference>
<feature type="compositionally biased region" description="Low complexity" evidence="1">
    <location>
        <begin position="794"/>
        <end position="814"/>
    </location>
</feature>
<reference evidence="4" key="1">
    <citation type="journal article" date="2014" name="Int. J. Syst. Evol. Microbiol.">
        <title>Complete genome sequence of Corynebacterium casei LMG S-19264T (=DSM 44701T), isolated from a smear-ripened cheese.</title>
        <authorList>
            <consortium name="US DOE Joint Genome Institute (JGI-PGF)"/>
            <person name="Walter F."/>
            <person name="Albersmeier A."/>
            <person name="Kalinowski J."/>
            <person name="Ruckert C."/>
        </authorList>
    </citation>
    <scope>NUCLEOTIDE SEQUENCE</scope>
    <source>
        <strain evidence="4">JCM 31311</strain>
    </source>
</reference>
<keyword evidence="2" id="KW-0812">Transmembrane</keyword>
<evidence type="ECO:0000256" key="3">
    <source>
        <dbReference type="SAM" id="SignalP"/>
    </source>
</evidence>
<feature type="compositionally biased region" description="Gly residues" evidence="1">
    <location>
        <begin position="462"/>
        <end position="486"/>
    </location>
</feature>
<proteinExistence type="predicted"/>
<evidence type="ECO:0000256" key="1">
    <source>
        <dbReference type="SAM" id="MobiDB-lite"/>
    </source>
</evidence>